<evidence type="ECO:0000256" key="1">
    <source>
        <dbReference type="SAM" id="Phobius"/>
    </source>
</evidence>
<protein>
    <submittedName>
        <fullName evidence="3">Uncharacterized protein</fullName>
    </submittedName>
</protein>
<accession>A0A9P8VVS0</accession>
<dbReference type="Proteomes" id="UP000777438">
    <property type="component" value="Unassembled WGS sequence"/>
</dbReference>
<evidence type="ECO:0000256" key="2">
    <source>
        <dbReference type="SAM" id="SignalP"/>
    </source>
</evidence>
<evidence type="ECO:0000313" key="3">
    <source>
        <dbReference type="EMBL" id="KAH6879466.1"/>
    </source>
</evidence>
<dbReference type="EMBL" id="JAGPYM010000029">
    <property type="protein sequence ID" value="KAH6879466.1"/>
    <property type="molecule type" value="Genomic_DNA"/>
</dbReference>
<reference evidence="3 4" key="1">
    <citation type="journal article" date="2021" name="Nat. Commun.">
        <title>Genetic determinants of endophytism in the Arabidopsis root mycobiome.</title>
        <authorList>
            <person name="Mesny F."/>
            <person name="Miyauchi S."/>
            <person name="Thiergart T."/>
            <person name="Pickel B."/>
            <person name="Atanasova L."/>
            <person name="Karlsson M."/>
            <person name="Huettel B."/>
            <person name="Barry K.W."/>
            <person name="Haridas S."/>
            <person name="Chen C."/>
            <person name="Bauer D."/>
            <person name="Andreopoulos W."/>
            <person name="Pangilinan J."/>
            <person name="LaButti K."/>
            <person name="Riley R."/>
            <person name="Lipzen A."/>
            <person name="Clum A."/>
            <person name="Drula E."/>
            <person name="Henrissat B."/>
            <person name="Kohler A."/>
            <person name="Grigoriev I.V."/>
            <person name="Martin F.M."/>
            <person name="Hacquard S."/>
        </authorList>
    </citation>
    <scope>NUCLEOTIDE SEQUENCE [LARGE SCALE GENOMIC DNA]</scope>
    <source>
        <strain evidence="3 4">MPI-CAGE-CH-0241</strain>
    </source>
</reference>
<keyword evidence="2" id="KW-0732">Signal</keyword>
<gene>
    <name evidence="3" type="ORF">B0T10DRAFT_552006</name>
</gene>
<feature type="signal peptide" evidence="2">
    <location>
        <begin position="1"/>
        <end position="18"/>
    </location>
</feature>
<feature type="transmembrane region" description="Helical" evidence="1">
    <location>
        <begin position="85"/>
        <end position="105"/>
    </location>
</feature>
<sequence>MINGLINAIFSNLVPLLADLSCVFNHPELDAMEFIIGSCVSYSLLATNSPLTSASESIGSAILVRWFAYRDGIGFSALRRGSSTAHLYTLLFVVFTGLVTIVSMLDSTLDFYQTKREATLILSGGTALVLPQCCDYKLSSQEDQQLRKDDAGESASRRLCCAVASSLLPILKDTSDAAARDRMLDAAHLSIGSAIDIQYLISAVQTTHRVDALLNLHFEN</sequence>
<keyword evidence="1" id="KW-0812">Transmembrane</keyword>
<comment type="caution">
    <text evidence="3">The sequence shown here is derived from an EMBL/GenBank/DDBJ whole genome shotgun (WGS) entry which is preliminary data.</text>
</comment>
<evidence type="ECO:0000313" key="4">
    <source>
        <dbReference type="Proteomes" id="UP000777438"/>
    </source>
</evidence>
<feature type="chain" id="PRO_5040188495" evidence="2">
    <location>
        <begin position="19"/>
        <end position="220"/>
    </location>
</feature>
<proteinExistence type="predicted"/>
<keyword evidence="1" id="KW-1133">Transmembrane helix</keyword>
<keyword evidence="1" id="KW-0472">Membrane</keyword>
<organism evidence="3 4">
    <name type="scientific">Thelonectria olida</name>
    <dbReference type="NCBI Taxonomy" id="1576542"/>
    <lineage>
        <taxon>Eukaryota</taxon>
        <taxon>Fungi</taxon>
        <taxon>Dikarya</taxon>
        <taxon>Ascomycota</taxon>
        <taxon>Pezizomycotina</taxon>
        <taxon>Sordariomycetes</taxon>
        <taxon>Hypocreomycetidae</taxon>
        <taxon>Hypocreales</taxon>
        <taxon>Nectriaceae</taxon>
        <taxon>Thelonectria</taxon>
    </lineage>
</organism>
<dbReference type="AlphaFoldDB" id="A0A9P8VVS0"/>
<name>A0A9P8VVS0_9HYPO</name>
<keyword evidence="4" id="KW-1185">Reference proteome</keyword>